<protein>
    <recommendedName>
        <fullName evidence="3">Plasminogen-binding protein PgbA N-terminal domain-containing protein</fullName>
    </recommendedName>
</protein>
<comment type="caution">
    <text evidence="4">The sequence shown here is derived from an EMBL/GenBank/DDBJ whole genome shotgun (WGS) entry which is preliminary data.</text>
</comment>
<evidence type="ECO:0000259" key="3">
    <source>
        <dbReference type="Pfam" id="PF15436"/>
    </source>
</evidence>
<evidence type="ECO:0000256" key="1">
    <source>
        <dbReference type="SAM" id="MobiDB-lite"/>
    </source>
</evidence>
<feature type="chain" id="PRO_5004767568" description="Plasminogen-binding protein PgbA N-terminal domain-containing protein" evidence="2">
    <location>
        <begin position="38"/>
        <end position="308"/>
    </location>
</feature>
<evidence type="ECO:0000313" key="5">
    <source>
        <dbReference type="Proteomes" id="UP000018731"/>
    </source>
</evidence>
<feature type="signal peptide" evidence="2">
    <location>
        <begin position="1"/>
        <end position="37"/>
    </location>
</feature>
<dbReference type="HOGENOM" id="CLU_902462_0_0_7"/>
<accession>V8C562</accession>
<dbReference type="PATRIC" id="fig|1357400.3.peg.2425"/>
<dbReference type="RefSeq" id="WP_023928608.1">
    <property type="nucleotide sequence ID" value="NZ_KI669455.1"/>
</dbReference>
<gene>
    <name evidence="4" type="ORF">HMPREF2086_01800</name>
</gene>
<organism evidence="4 5">
    <name type="scientific">Helicobacter macacae MIT 99-5501</name>
    <dbReference type="NCBI Taxonomy" id="1357400"/>
    <lineage>
        <taxon>Bacteria</taxon>
        <taxon>Pseudomonadati</taxon>
        <taxon>Campylobacterota</taxon>
        <taxon>Epsilonproteobacteria</taxon>
        <taxon>Campylobacterales</taxon>
        <taxon>Helicobacteraceae</taxon>
        <taxon>Helicobacter</taxon>
    </lineage>
</organism>
<name>V8C562_9HELI</name>
<dbReference type="Pfam" id="PF15436">
    <property type="entry name" value="PGBA_N"/>
    <property type="match status" value="2"/>
</dbReference>
<dbReference type="STRING" id="1357400.HMPREF2086_01800"/>
<proteinExistence type="predicted"/>
<evidence type="ECO:0000256" key="2">
    <source>
        <dbReference type="SAM" id="SignalP"/>
    </source>
</evidence>
<dbReference type="EMBL" id="AZJI01000009">
    <property type="protein sequence ID" value="ETD22489.1"/>
    <property type="molecule type" value="Genomic_DNA"/>
</dbReference>
<keyword evidence="2" id="KW-0732">Signal</keyword>
<sequence>MSTTKNLTKQKPYQVRIQTFALAFALLLLLSLQQAHSEQNQLKNLYKLQHTTKIAISSVDTKSNTIEFPAMGRVVGESGFIWHIYDENYASIIATATIIEIKSSQNEYSPKNTTQEKTSQKANPQKQNPKDNASQSAKAIARINPISVLEQKYLPSPTNKPVAGDEVHFGTLNSLAFIIAPTLETYDSIRASYPSMQFLNSDLMVGYLFDKSKFDPKPKVLSNACAVYSVGLLFLVTRDRLSVLDCQSLVELDSVAFDTSAVGQTIAPFFSRVQYASSGSLDSALKRKNSKQYFEYYDGLLKEGKNFK</sequence>
<keyword evidence="5" id="KW-1185">Reference proteome</keyword>
<feature type="region of interest" description="Disordered" evidence="1">
    <location>
        <begin position="107"/>
        <end position="136"/>
    </location>
</feature>
<evidence type="ECO:0000313" key="4">
    <source>
        <dbReference type="EMBL" id="ETD22489.1"/>
    </source>
</evidence>
<dbReference type="AlphaFoldDB" id="V8C562"/>
<reference evidence="4 5" key="1">
    <citation type="journal article" date="2014" name="Genome Announc.">
        <title>Draft genome sequences of six enterohepatic helicobacter species isolated from humans and one from rhesus macaques.</title>
        <authorList>
            <person name="Shen Z."/>
            <person name="Sheh A."/>
            <person name="Young S.K."/>
            <person name="Abouelliel A."/>
            <person name="Ward D.V."/>
            <person name="Earl A.M."/>
            <person name="Fox J.G."/>
        </authorList>
    </citation>
    <scope>NUCLEOTIDE SEQUENCE [LARGE SCALE GENOMIC DNA]</scope>
    <source>
        <strain evidence="4 5">MIT 99-5501</strain>
    </source>
</reference>
<feature type="domain" description="Plasminogen-binding protein PgbA N-terminal" evidence="3">
    <location>
        <begin position="134"/>
        <end position="301"/>
    </location>
</feature>
<dbReference type="InterPro" id="IPR029276">
    <property type="entry name" value="PgbA_N"/>
</dbReference>
<dbReference type="OrthoDB" id="5372482at2"/>
<dbReference type="Proteomes" id="UP000018731">
    <property type="component" value="Unassembled WGS sequence"/>
</dbReference>
<feature type="domain" description="Plasminogen-binding protein PgbA N-terminal" evidence="3">
    <location>
        <begin position="53"/>
        <end position="108"/>
    </location>
</feature>